<dbReference type="PROSITE" id="PS50895">
    <property type="entry name" value="SURF1"/>
    <property type="match status" value="1"/>
</dbReference>
<dbReference type="InterPro" id="IPR002994">
    <property type="entry name" value="Surf1/Shy1"/>
</dbReference>
<dbReference type="RefSeq" id="WP_045799021.1">
    <property type="nucleotide sequence ID" value="NZ_LAOI01000001.1"/>
</dbReference>
<evidence type="ECO:0000313" key="8">
    <source>
        <dbReference type="Proteomes" id="UP000033661"/>
    </source>
</evidence>
<comment type="similarity">
    <text evidence="2 6">Belongs to the SURF1 family.</text>
</comment>
<evidence type="ECO:0000256" key="2">
    <source>
        <dbReference type="ARBA" id="ARBA00007165"/>
    </source>
</evidence>
<protein>
    <recommendedName>
        <fullName evidence="6">SURF1-like protein</fullName>
    </recommendedName>
</protein>
<evidence type="ECO:0000256" key="4">
    <source>
        <dbReference type="ARBA" id="ARBA00022989"/>
    </source>
</evidence>
<dbReference type="Pfam" id="PF02104">
    <property type="entry name" value="SURF1"/>
    <property type="match status" value="1"/>
</dbReference>
<evidence type="ECO:0000256" key="3">
    <source>
        <dbReference type="ARBA" id="ARBA00022692"/>
    </source>
</evidence>
<dbReference type="AlphaFoldDB" id="A0A0F3QC38"/>
<dbReference type="CDD" id="cd06662">
    <property type="entry name" value="SURF1"/>
    <property type="match status" value="1"/>
</dbReference>
<dbReference type="InterPro" id="IPR045214">
    <property type="entry name" value="Surf1/Surf4"/>
</dbReference>
<gene>
    <name evidence="7" type="ORF">RBEAN4_1095</name>
</gene>
<dbReference type="Proteomes" id="UP000033661">
    <property type="component" value="Unassembled WGS sequence"/>
</dbReference>
<keyword evidence="4" id="KW-1133">Transmembrane helix</keyword>
<comment type="subcellular location">
    <subcellularLocation>
        <location evidence="6">Cell membrane</location>
        <topology evidence="6">Multi-pass membrane protein</topology>
    </subcellularLocation>
    <subcellularLocation>
        <location evidence="1">Membrane</location>
    </subcellularLocation>
</comment>
<proteinExistence type="inferred from homology"/>
<reference evidence="7 8" key="1">
    <citation type="submission" date="2015-02" db="EMBL/GenBank/DDBJ databases">
        <title>Genome Sequencing of Rickettsiales.</title>
        <authorList>
            <person name="Daugherty S.C."/>
            <person name="Su Q."/>
            <person name="Abolude K."/>
            <person name="Beier-Sexton M."/>
            <person name="Carlyon J.A."/>
            <person name="Carter R."/>
            <person name="Day N.P."/>
            <person name="Dumler S.J."/>
            <person name="Dyachenko V."/>
            <person name="Godinez A."/>
            <person name="Kurtti T.J."/>
            <person name="Lichay M."/>
            <person name="Mullins K.E."/>
            <person name="Ott S."/>
            <person name="Pappas-Brown V."/>
            <person name="Paris D.H."/>
            <person name="Patel P."/>
            <person name="Richards A.L."/>
            <person name="Sadzewicz L."/>
            <person name="Sears K."/>
            <person name="Seidman D."/>
            <person name="Sengamalay N."/>
            <person name="Stenos J."/>
            <person name="Tallon L.J."/>
            <person name="Vincent G."/>
            <person name="Fraser C.M."/>
            <person name="Munderloh U."/>
            <person name="Dunning-Hotopp J.C."/>
        </authorList>
    </citation>
    <scope>NUCLEOTIDE SEQUENCE [LARGE SCALE GENOMIC DNA]</scope>
    <source>
        <strain evidence="7 8">RML An4</strain>
    </source>
</reference>
<organism evidence="7 8">
    <name type="scientific">Rickettsia bellii str. RML An4</name>
    <dbReference type="NCBI Taxonomy" id="1359193"/>
    <lineage>
        <taxon>Bacteria</taxon>
        <taxon>Pseudomonadati</taxon>
        <taxon>Pseudomonadota</taxon>
        <taxon>Alphaproteobacteria</taxon>
        <taxon>Rickettsiales</taxon>
        <taxon>Rickettsiaceae</taxon>
        <taxon>Rickettsieae</taxon>
        <taxon>Rickettsia</taxon>
        <taxon>belli group</taxon>
    </lineage>
</organism>
<name>A0A0F3QC38_RICBE</name>
<sequence>MKTKLTVLITFIILVLLGFWQLNRLKEKKLFLASMQENLTSPAIDLAKIQDNLPYHKVKITGHFLPDKDIYLYGRRSMSSEKDGYYLVTPFKTDEDKIILVARGWFSNRNKNIITQATNDQPHELIGVTMPSEKTRSYLPANDIKNNVWLTLDLQEASKVLGLNLENFYLIEESKDISNLDILLPLSINHLAAIRNDHLEYAFTWFGLTASLVVIYRIYKRSVSSRGLETRSRIKQDKSSF</sequence>
<evidence type="ECO:0000313" key="7">
    <source>
        <dbReference type="EMBL" id="KJV90093.1"/>
    </source>
</evidence>
<accession>A0A0F3QC38</accession>
<evidence type="ECO:0000256" key="5">
    <source>
        <dbReference type="ARBA" id="ARBA00023136"/>
    </source>
</evidence>
<keyword evidence="3" id="KW-0812">Transmembrane</keyword>
<dbReference type="EMBL" id="LAOI01000001">
    <property type="protein sequence ID" value="KJV90093.1"/>
    <property type="molecule type" value="Genomic_DNA"/>
</dbReference>
<dbReference type="PANTHER" id="PTHR23427">
    <property type="entry name" value="SURFEIT LOCUS PROTEIN"/>
    <property type="match status" value="1"/>
</dbReference>
<keyword evidence="5" id="KW-0472">Membrane</keyword>
<dbReference type="PATRIC" id="fig|1359193.3.peg.1056"/>
<evidence type="ECO:0000256" key="1">
    <source>
        <dbReference type="ARBA" id="ARBA00004370"/>
    </source>
</evidence>
<evidence type="ECO:0000256" key="6">
    <source>
        <dbReference type="RuleBase" id="RU363076"/>
    </source>
</evidence>
<dbReference type="PANTHER" id="PTHR23427:SF2">
    <property type="entry name" value="SURFEIT LOCUS PROTEIN 1"/>
    <property type="match status" value="1"/>
</dbReference>
<keyword evidence="8" id="KW-1185">Reference proteome</keyword>
<comment type="caution">
    <text evidence="7">The sequence shown here is derived from an EMBL/GenBank/DDBJ whole genome shotgun (WGS) entry which is preliminary data.</text>
</comment>
<dbReference type="GO" id="GO:0005886">
    <property type="term" value="C:plasma membrane"/>
    <property type="evidence" value="ECO:0007669"/>
    <property type="project" value="UniProtKB-SubCell"/>
</dbReference>
<keyword evidence="6" id="KW-1003">Cell membrane</keyword>